<proteinExistence type="predicted"/>
<feature type="transmembrane region" description="Helical" evidence="1">
    <location>
        <begin position="18"/>
        <end position="47"/>
    </location>
</feature>
<keyword evidence="1" id="KW-0812">Transmembrane</keyword>
<sequence>METIAEAQQGQRSGSGRVAAVVVTGVGALLLSAYLLFAAVVTVAPFFGEQPTSQDRSESTLLVVLAVAVWVVPVVTAGVLLGRRAAAITVAALLVLGAVLGIVAVALLGA</sequence>
<dbReference type="EMBL" id="BIMR01000340">
    <property type="protein sequence ID" value="GCE78216.1"/>
    <property type="molecule type" value="Genomic_DNA"/>
</dbReference>
<gene>
    <name evidence="2" type="ORF">CBZ_32720</name>
</gene>
<feature type="transmembrane region" description="Helical" evidence="1">
    <location>
        <begin position="88"/>
        <end position="108"/>
    </location>
</feature>
<organism evidence="2 3">
    <name type="scientific">Cellulomonas biazotea</name>
    <dbReference type="NCBI Taxonomy" id="1709"/>
    <lineage>
        <taxon>Bacteria</taxon>
        <taxon>Bacillati</taxon>
        <taxon>Actinomycetota</taxon>
        <taxon>Actinomycetes</taxon>
        <taxon>Micrococcales</taxon>
        <taxon>Cellulomonadaceae</taxon>
        <taxon>Cellulomonas</taxon>
    </lineage>
</organism>
<keyword evidence="3" id="KW-1185">Reference proteome</keyword>
<keyword evidence="1" id="KW-1133">Transmembrane helix</keyword>
<evidence type="ECO:0000256" key="1">
    <source>
        <dbReference type="SAM" id="Phobius"/>
    </source>
</evidence>
<dbReference type="AlphaFoldDB" id="A0A402DVV7"/>
<protein>
    <submittedName>
        <fullName evidence="2">Uncharacterized protein</fullName>
    </submittedName>
</protein>
<keyword evidence="1" id="KW-0472">Membrane</keyword>
<evidence type="ECO:0000313" key="3">
    <source>
        <dbReference type="Proteomes" id="UP000289954"/>
    </source>
</evidence>
<dbReference type="Proteomes" id="UP000289954">
    <property type="component" value="Unassembled WGS sequence"/>
</dbReference>
<evidence type="ECO:0000313" key="2">
    <source>
        <dbReference type="EMBL" id="GCE78216.1"/>
    </source>
</evidence>
<dbReference type="RefSeq" id="WP_130782870.1">
    <property type="nucleotide sequence ID" value="NZ_BIMR01000340.1"/>
</dbReference>
<reference evidence="2 3" key="1">
    <citation type="submission" date="2019-01" db="EMBL/GenBank/DDBJ databases">
        <title>Draft genome sequence of Cellulomonas takizawaensis strain TKZ-21.</title>
        <authorList>
            <person name="Yamamura H."/>
            <person name="Hayashi T."/>
            <person name="Hamada M."/>
            <person name="Serisawa Y."/>
            <person name="Matsuyama K."/>
            <person name="Nakagawa Y."/>
            <person name="Otoguro M."/>
            <person name="Yanagida F."/>
            <person name="Hayakawa M."/>
        </authorList>
    </citation>
    <scope>NUCLEOTIDE SEQUENCE [LARGE SCALE GENOMIC DNA]</scope>
    <source>
        <strain evidence="2 3">NBRC12680</strain>
    </source>
</reference>
<feature type="transmembrane region" description="Helical" evidence="1">
    <location>
        <begin position="59"/>
        <end position="81"/>
    </location>
</feature>
<name>A0A402DVV7_9CELL</name>
<comment type="caution">
    <text evidence="2">The sequence shown here is derived from an EMBL/GenBank/DDBJ whole genome shotgun (WGS) entry which is preliminary data.</text>
</comment>
<accession>A0A402DVV7</accession>